<dbReference type="RefSeq" id="WP_109415280.1">
    <property type="nucleotide sequence ID" value="NZ_QEAS01000005.1"/>
</dbReference>
<dbReference type="GO" id="GO:0005975">
    <property type="term" value="P:carbohydrate metabolic process"/>
    <property type="evidence" value="ECO:0007669"/>
    <property type="project" value="UniProtKB-ARBA"/>
</dbReference>
<dbReference type="InterPro" id="IPR029018">
    <property type="entry name" value="Hex-like_dom2"/>
</dbReference>
<sequence length="947" mass="106500">MKKLVLLIFLVFSATACIHAGSIVKDRFVYTEKGKDYFPMVTGGRAVSLLFDSRDHKGVLLAINSLRDDFKKVTGNEPAEAAGRYRIIIGTAGKSLIIDDLIRTGKLPQNGLSGKNEKFIIQVVKSPLKGVESALVIAGSDKRGTIYGIYELSAQMGVSPWYYWADVPVTRRNQLYVKPGGYTLGEPAVKYRGIFLNDEAPALSGWAHEKFGGFNHRFYEKVFELILRLKGNYLWPAMWGNSFNSDDPENPRLANDMGVIMGTSHHEPMMRAHAEWKKFAGGGQWNYATNASGLDEFWRQGIRRMGSNESVVTIGMRGDGDEPMSEESNISLLEKIVSAQRRILEEETGKPAEKVPQLWALYKEVQEYYDKGMRVPDDVTLLLCDDNWGNIRKLPELKDKPRAGGYGIYYHFDYVGGPRNYKWLNTNPITKVWEQMHLAREYGADRLWLVNVGDLKPMEFPIEFFLDYAWNPEQWTSDKLQDYTRLWAEAQFGAAHAGEIADIISSYTRFNGRVKPELLSEKTYSLHHYREFERVTSDYRELLSRAEKTGKLLPAQYRDSYFQLVLHPVMACSNLYELYYAVALNRLYAGQRRASTNELASKVRDLFARDAEISRIYNQDIAGGKWNHMMDQTHIGYTGWQQPETNIMPRVDEIEVPEKGYAGLALENTAKWWPESDTVAVLPAFSPWSQQSYFMELFNTGKTPLQYAISSGSSFVTVSSPDGLLEKDKRIEVSIDWKKAPRGEHQVPLAVKCGDRTYSVLVKVFNPAEGEKIKGYVESNGVIAMEAAGYSRLRKHGNASWAVIPGYGKTSSAISPFPVTSSPFSAGPQAPCAEYDFHSFSKGEVSVNVLVAPTIDFHNTGGMRYAVSIDDGEPQVVKINGASPDWGWERSVARNIRILTSKHQLKSEGAHTLKLWAIDPAVVVERIIIDAGGVKNSYLGPPESAKK</sequence>
<dbReference type="InterPro" id="IPR042301">
    <property type="entry name" value="GH115_sf"/>
</dbReference>
<name>A0A2U2PIW1_9SPHI</name>
<dbReference type="Pfam" id="PF17829">
    <property type="entry name" value="GH115_C"/>
    <property type="match status" value="1"/>
</dbReference>
<keyword evidence="1 4" id="KW-0378">Hydrolase</keyword>
<dbReference type="PROSITE" id="PS51257">
    <property type="entry name" value="PROKAR_LIPOPROTEIN"/>
    <property type="match status" value="1"/>
</dbReference>
<evidence type="ECO:0000259" key="3">
    <source>
        <dbReference type="Pfam" id="PF17829"/>
    </source>
</evidence>
<feature type="signal peptide" evidence="2">
    <location>
        <begin position="1"/>
        <end position="20"/>
    </location>
</feature>
<evidence type="ECO:0000313" key="5">
    <source>
        <dbReference type="Proteomes" id="UP000245647"/>
    </source>
</evidence>
<dbReference type="InterPro" id="IPR041437">
    <property type="entry name" value="GH115_C"/>
</dbReference>
<accession>A0A2U2PIW1</accession>
<evidence type="ECO:0000313" key="4">
    <source>
        <dbReference type="EMBL" id="PWG81338.1"/>
    </source>
</evidence>
<dbReference type="AlphaFoldDB" id="A0A2U2PIW1"/>
<dbReference type="EMBL" id="QEAS01000005">
    <property type="protein sequence ID" value="PWG81338.1"/>
    <property type="molecule type" value="Genomic_DNA"/>
</dbReference>
<dbReference type="SUPFAM" id="SSF55545">
    <property type="entry name" value="beta-N-acetylhexosaminidase-like domain"/>
    <property type="match status" value="1"/>
</dbReference>
<dbReference type="InterPro" id="IPR031924">
    <property type="entry name" value="GH115"/>
</dbReference>
<comment type="caution">
    <text evidence="4">The sequence shown here is derived from an EMBL/GenBank/DDBJ whole genome shotgun (WGS) entry which is preliminary data.</text>
</comment>
<dbReference type="Gene3D" id="1.20.58.2150">
    <property type="match status" value="1"/>
</dbReference>
<dbReference type="Proteomes" id="UP000245647">
    <property type="component" value="Unassembled WGS sequence"/>
</dbReference>
<proteinExistence type="predicted"/>
<keyword evidence="5" id="KW-1185">Reference proteome</keyword>
<dbReference type="GO" id="GO:0016787">
    <property type="term" value="F:hydrolase activity"/>
    <property type="evidence" value="ECO:0007669"/>
    <property type="project" value="UniProtKB-KW"/>
</dbReference>
<feature type="domain" description="Gylcosyl hydrolase 115 C-terminal" evidence="3">
    <location>
        <begin position="775"/>
        <end position="943"/>
    </location>
</feature>
<dbReference type="Gene3D" id="2.60.120.1620">
    <property type="match status" value="1"/>
</dbReference>
<dbReference type="Pfam" id="PF15979">
    <property type="entry name" value="Glyco_hydro_115"/>
    <property type="match status" value="1"/>
</dbReference>
<evidence type="ECO:0000256" key="1">
    <source>
        <dbReference type="ARBA" id="ARBA00022801"/>
    </source>
</evidence>
<dbReference type="Gene3D" id="3.20.20.520">
    <property type="entry name" value="Glycosyl hydrolase family 115"/>
    <property type="match status" value="1"/>
</dbReference>
<dbReference type="OrthoDB" id="8727830at2"/>
<dbReference type="Gene3D" id="3.30.379.10">
    <property type="entry name" value="Chitobiase/beta-hexosaminidase domain 2-like"/>
    <property type="match status" value="1"/>
</dbReference>
<evidence type="ECO:0000256" key="2">
    <source>
        <dbReference type="SAM" id="SignalP"/>
    </source>
</evidence>
<keyword evidence="2" id="KW-0732">Signal</keyword>
<gene>
    <name evidence="4" type="ORF">DDR33_08190</name>
</gene>
<reference evidence="4 5" key="1">
    <citation type="submission" date="2018-04" db="EMBL/GenBank/DDBJ databases">
        <title>Pedobacter chongqingensis sp. nov., isolated from a rottenly hemp rope.</title>
        <authorList>
            <person name="Cai Y."/>
        </authorList>
    </citation>
    <scope>NUCLEOTIDE SEQUENCE [LARGE SCALE GENOMIC DNA]</scope>
    <source>
        <strain evidence="4 5">FJ4-8</strain>
    </source>
</reference>
<protein>
    <submittedName>
        <fullName evidence="4">Glycosyl hydrolase</fullName>
    </submittedName>
</protein>
<dbReference type="PANTHER" id="PTHR37842">
    <property type="match status" value="1"/>
</dbReference>
<dbReference type="PANTHER" id="PTHR37842:SF2">
    <property type="entry name" value="GYLCOSYL HYDROLASE 115 C-TERMINAL DOMAIN-CONTAINING PROTEIN"/>
    <property type="match status" value="1"/>
</dbReference>
<organism evidence="4 5">
    <name type="scientific">Pararcticibacter amylolyticus</name>
    <dbReference type="NCBI Taxonomy" id="2173175"/>
    <lineage>
        <taxon>Bacteria</taxon>
        <taxon>Pseudomonadati</taxon>
        <taxon>Bacteroidota</taxon>
        <taxon>Sphingobacteriia</taxon>
        <taxon>Sphingobacteriales</taxon>
        <taxon>Sphingobacteriaceae</taxon>
        <taxon>Pararcticibacter</taxon>
    </lineage>
</organism>
<feature type="chain" id="PRO_5015694288" evidence="2">
    <location>
        <begin position="21"/>
        <end position="947"/>
    </location>
</feature>